<reference evidence="4" key="1">
    <citation type="submission" date="2020-05" db="EMBL/GenBank/DDBJ databases">
        <authorList>
            <person name="Chiriac C."/>
            <person name="Salcher M."/>
            <person name="Ghai R."/>
            <person name="Kavagutti S V."/>
        </authorList>
    </citation>
    <scope>NUCLEOTIDE SEQUENCE</scope>
</reference>
<dbReference type="InterPro" id="IPR041498">
    <property type="entry name" value="Big_6"/>
</dbReference>
<evidence type="ECO:0000313" key="4">
    <source>
        <dbReference type="EMBL" id="CAB4808673.1"/>
    </source>
</evidence>
<keyword evidence="2" id="KW-0472">Membrane</keyword>
<evidence type="ECO:0000259" key="3">
    <source>
        <dbReference type="Pfam" id="PF17936"/>
    </source>
</evidence>
<keyword evidence="2" id="KW-0812">Transmembrane</keyword>
<protein>
    <submittedName>
        <fullName evidence="4">Unannotated protein</fullName>
    </submittedName>
</protein>
<accession>A0A6J6YK44</accession>
<name>A0A6J6YK44_9ZZZZ</name>
<gene>
    <name evidence="4" type="ORF">UFOPK3004_01091</name>
</gene>
<evidence type="ECO:0000256" key="2">
    <source>
        <dbReference type="SAM" id="Phobius"/>
    </source>
</evidence>
<dbReference type="AlphaFoldDB" id="A0A6J6YK44"/>
<feature type="region of interest" description="Disordered" evidence="1">
    <location>
        <begin position="1"/>
        <end position="56"/>
    </location>
</feature>
<dbReference type="Gene3D" id="2.60.40.10">
    <property type="entry name" value="Immunoglobulins"/>
    <property type="match status" value="1"/>
</dbReference>
<proteinExistence type="predicted"/>
<dbReference type="EMBL" id="CAFAAL010000096">
    <property type="protein sequence ID" value="CAB4808673.1"/>
    <property type="molecule type" value="Genomic_DNA"/>
</dbReference>
<evidence type="ECO:0000256" key="1">
    <source>
        <dbReference type="SAM" id="MobiDB-lite"/>
    </source>
</evidence>
<dbReference type="Pfam" id="PF17936">
    <property type="entry name" value="Big_6"/>
    <property type="match status" value="1"/>
</dbReference>
<organism evidence="4">
    <name type="scientific">freshwater metagenome</name>
    <dbReference type="NCBI Taxonomy" id="449393"/>
    <lineage>
        <taxon>unclassified sequences</taxon>
        <taxon>metagenomes</taxon>
        <taxon>ecological metagenomes</taxon>
    </lineage>
</organism>
<dbReference type="InterPro" id="IPR013783">
    <property type="entry name" value="Ig-like_fold"/>
</dbReference>
<keyword evidence="2" id="KW-1133">Transmembrane helix</keyword>
<sequence length="407" mass="41627">MAGFNRPGSQPPRRRGLFGNRSDPHPPVRRVASSAPTRAAVSYTTSNTARGGGSGGESFLRSVSRALTRLVGVIAVLILLLAALFALRALISIGDTSPTTSPGEIVPSAPPGAPLLVAPNPATVAAQTFTIRGSLPDDLLGLSDAILRIKIETDDGSIITGAEVELPKTPGFEIPGIPLASGDNVISAVVVVGGTEKTSSNAITVTRDATAPEVLISSPTPGQLVSGADVTVRGESEGDANIQVRNETSGITVSGLANRSGQYSINISLRNGINVISVTATDGVGNSSRTSVEITTNAAVGRVTLVVNPGTIFLNKSPKFFRITATATDSTGAPVVGANVCMMITAPGLSPVTLPCSLSDSNGRAIGEYTFPENYVTEGRGLILATYTLSQGDPLEATTGFSVVKKP</sequence>
<feature type="domain" description="Bacterial Ig" evidence="3">
    <location>
        <begin position="223"/>
        <end position="291"/>
    </location>
</feature>
<feature type="transmembrane region" description="Helical" evidence="2">
    <location>
        <begin position="70"/>
        <end position="91"/>
    </location>
</feature>